<organism evidence="1 2">
    <name type="scientific">Halorubrum pallidum</name>
    <dbReference type="NCBI Taxonomy" id="1526114"/>
    <lineage>
        <taxon>Archaea</taxon>
        <taxon>Methanobacteriati</taxon>
        <taxon>Methanobacteriota</taxon>
        <taxon>Stenosarchaea group</taxon>
        <taxon>Halobacteria</taxon>
        <taxon>Halobacteriales</taxon>
        <taxon>Haloferacaceae</taxon>
        <taxon>Halorubrum</taxon>
    </lineage>
</organism>
<name>A0ABD5T3X6_9EURY</name>
<sequence length="316" mass="34679">MTEVKSDDERADLDGLSVGRAADIIADDEERVSEMRETLAILAQDGTIRRSAVDDAVANASMVVTTAETRVELAAGKLDSARKTAVPVSDLDLVSARITSFEERLHAIEDRADTLGEAIQEILSMKTDGDLYEIARRIRRVTNAATETQRAADDLQLELESFEGWLTNADRRADELVDDVEAVAESINELDTVAEALAGADGDSESEKAQTWIAAMIRHRVVSLMIVDLRAESAALRRWAERESSRPPSAIEPRLDEIETSHEAVGERLTAHANPKWTAQYGDQLTALDEALDSMEPPVAWDEVEAITTEHRSEGT</sequence>
<proteinExistence type="predicted"/>
<accession>A0ABD5T3X6</accession>
<dbReference type="SUPFAM" id="SSF57997">
    <property type="entry name" value="Tropomyosin"/>
    <property type="match status" value="1"/>
</dbReference>
<protein>
    <submittedName>
        <fullName evidence="1">Halo transducer protein</fullName>
    </submittedName>
</protein>
<gene>
    <name evidence="1" type="ORF">ACFQDD_05035</name>
</gene>
<reference evidence="1 2" key="1">
    <citation type="journal article" date="2019" name="Int. J. Syst. Evol. Microbiol.">
        <title>The Global Catalogue of Microorganisms (GCM) 10K type strain sequencing project: providing services to taxonomists for standard genome sequencing and annotation.</title>
        <authorList>
            <consortium name="The Broad Institute Genomics Platform"/>
            <consortium name="The Broad Institute Genome Sequencing Center for Infectious Disease"/>
            <person name="Wu L."/>
            <person name="Ma J."/>
        </authorList>
    </citation>
    <scope>NUCLEOTIDE SEQUENCE [LARGE SCALE GENOMIC DNA]</scope>
    <source>
        <strain evidence="1 2">PJ61</strain>
    </source>
</reference>
<keyword evidence="2" id="KW-1185">Reference proteome</keyword>
<dbReference type="EMBL" id="JBHSWT010000180">
    <property type="protein sequence ID" value="MFC6770886.1"/>
    <property type="molecule type" value="Genomic_DNA"/>
</dbReference>
<dbReference type="Proteomes" id="UP001596274">
    <property type="component" value="Unassembled WGS sequence"/>
</dbReference>
<comment type="caution">
    <text evidence="1">The sequence shown here is derived from an EMBL/GenBank/DDBJ whole genome shotgun (WGS) entry which is preliminary data.</text>
</comment>
<evidence type="ECO:0000313" key="1">
    <source>
        <dbReference type="EMBL" id="MFC6770886.1"/>
    </source>
</evidence>
<dbReference type="AlphaFoldDB" id="A0ABD5T3X6"/>
<evidence type="ECO:0000313" key="2">
    <source>
        <dbReference type="Proteomes" id="UP001596274"/>
    </source>
</evidence>